<reference evidence="1" key="1">
    <citation type="submission" date="2019-12" db="EMBL/GenBank/DDBJ databases">
        <title>Genome sequence of Babesia ovis.</title>
        <authorList>
            <person name="Yamagishi J."/>
            <person name="Sevinc F."/>
            <person name="Xuan X."/>
        </authorList>
    </citation>
    <scope>NUCLEOTIDE SEQUENCE</scope>
    <source>
        <strain evidence="1">Selcuk</strain>
    </source>
</reference>
<dbReference type="AlphaFoldDB" id="A0A9W5TAD0"/>
<sequence length="153" mass="16734">MDNRENTKSGSEPGNHSKMLRDIVTNFCCALLEIYGTFFVADKISTFLLKSIDDDKMLDRPINECFFNSSLMQTMAYLKNGGVQLNWGTSLCLMKPYFANPYSTVALEGALSLLSALVKSICIHQSGREIAIPGSDGLTPIPAKVKTPAFNAS</sequence>
<accession>A0A9W5TAD0</accession>
<gene>
    <name evidence="1" type="ORF">BaOVIS_011250</name>
</gene>
<protein>
    <submittedName>
        <fullName evidence="1">Glycoside hydrolase family 31, putative</fullName>
    </submittedName>
</protein>
<proteinExistence type="predicted"/>
<comment type="caution">
    <text evidence="1">The sequence shown here is derived from an EMBL/GenBank/DDBJ whole genome shotgun (WGS) entry which is preliminary data.</text>
</comment>
<name>A0A9W5TAD0_BABOV</name>
<dbReference type="Proteomes" id="UP001057455">
    <property type="component" value="Unassembled WGS sequence"/>
</dbReference>
<dbReference type="EMBL" id="BLIY01000007">
    <property type="protein sequence ID" value="GFE53721.1"/>
    <property type="molecule type" value="Genomic_DNA"/>
</dbReference>
<keyword evidence="1" id="KW-0378">Hydrolase</keyword>
<organism evidence="1 2">
    <name type="scientific">Babesia ovis</name>
    <dbReference type="NCBI Taxonomy" id="5869"/>
    <lineage>
        <taxon>Eukaryota</taxon>
        <taxon>Sar</taxon>
        <taxon>Alveolata</taxon>
        <taxon>Apicomplexa</taxon>
        <taxon>Aconoidasida</taxon>
        <taxon>Piroplasmida</taxon>
        <taxon>Babesiidae</taxon>
        <taxon>Babesia</taxon>
    </lineage>
</organism>
<keyword evidence="2" id="KW-1185">Reference proteome</keyword>
<evidence type="ECO:0000313" key="1">
    <source>
        <dbReference type="EMBL" id="GFE53721.1"/>
    </source>
</evidence>
<dbReference type="GO" id="GO:0016787">
    <property type="term" value="F:hydrolase activity"/>
    <property type="evidence" value="ECO:0007669"/>
    <property type="project" value="UniProtKB-KW"/>
</dbReference>
<evidence type="ECO:0000313" key="2">
    <source>
        <dbReference type="Proteomes" id="UP001057455"/>
    </source>
</evidence>